<dbReference type="EMBL" id="AUZY01003115">
    <property type="protein sequence ID" value="EQD70496.1"/>
    <property type="molecule type" value="Genomic_DNA"/>
</dbReference>
<dbReference type="Gene3D" id="2.60.40.3650">
    <property type="match status" value="1"/>
</dbReference>
<protein>
    <submittedName>
        <fullName evidence="2">Peptidase M61 domain-containing protein</fullName>
    </submittedName>
</protein>
<feature type="domain" description="Peptidase M61 N-terminal" evidence="1">
    <location>
        <begin position="4"/>
        <end position="154"/>
    </location>
</feature>
<dbReference type="AlphaFoldDB" id="T1BC36"/>
<reference evidence="2" key="2">
    <citation type="journal article" date="2014" name="ISME J.">
        <title>Microbial stratification in low pH oxic and suboxic macroscopic growths along an acid mine drainage.</title>
        <authorList>
            <person name="Mendez-Garcia C."/>
            <person name="Mesa V."/>
            <person name="Sprenger R.R."/>
            <person name="Richter M."/>
            <person name="Diez M.S."/>
            <person name="Solano J."/>
            <person name="Bargiela R."/>
            <person name="Golyshina O.V."/>
            <person name="Manteca A."/>
            <person name="Ramos J.L."/>
            <person name="Gallego J.R."/>
            <person name="Llorente I."/>
            <person name="Martins Dos Santos V.A."/>
            <person name="Jensen O.N."/>
            <person name="Pelaez A.I."/>
            <person name="Sanchez J."/>
            <person name="Ferrer M."/>
        </authorList>
    </citation>
    <scope>NUCLEOTIDE SEQUENCE</scope>
</reference>
<accession>T1BC36</accession>
<evidence type="ECO:0000259" key="1">
    <source>
        <dbReference type="Pfam" id="PF17899"/>
    </source>
</evidence>
<gene>
    <name evidence="2" type="ORF">B1B_04975</name>
</gene>
<reference evidence="2" key="1">
    <citation type="submission" date="2013-08" db="EMBL/GenBank/DDBJ databases">
        <authorList>
            <person name="Mendez C."/>
            <person name="Richter M."/>
            <person name="Ferrer M."/>
            <person name="Sanchez J."/>
        </authorList>
    </citation>
    <scope>NUCLEOTIDE SEQUENCE</scope>
</reference>
<sequence>MTIHYRVDAARPDEHRARFSVEVPDVRGPSLDLVVPSWVPGSYHLVNYVRGFRDVTARNAADGAALRVDRAEASRWRVHTGGAPAVRFDYSVYGHEMVTEAFDRTSDHLFLNAALALPFVDGRLGEPVEVELQLPRDWTVVTELEEVRAQPPTFRAG</sequence>
<organism evidence="2">
    <name type="scientific">mine drainage metagenome</name>
    <dbReference type="NCBI Taxonomy" id="410659"/>
    <lineage>
        <taxon>unclassified sequences</taxon>
        <taxon>metagenomes</taxon>
        <taxon>ecological metagenomes</taxon>
    </lineage>
</organism>
<evidence type="ECO:0000313" key="2">
    <source>
        <dbReference type="EMBL" id="EQD70496.1"/>
    </source>
</evidence>
<proteinExistence type="predicted"/>
<name>T1BC36_9ZZZZ</name>
<dbReference type="InterPro" id="IPR040756">
    <property type="entry name" value="Peptidase_M61_N"/>
</dbReference>
<comment type="caution">
    <text evidence="2">The sequence shown here is derived from an EMBL/GenBank/DDBJ whole genome shotgun (WGS) entry which is preliminary data.</text>
</comment>
<dbReference type="Pfam" id="PF17899">
    <property type="entry name" value="Peptidase_M61_N"/>
    <property type="match status" value="1"/>
</dbReference>
<feature type="non-terminal residue" evidence="2">
    <location>
        <position position="157"/>
    </location>
</feature>